<dbReference type="EMBL" id="QSSV01000001">
    <property type="protein sequence ID" value="RGM16375.1"/>
    <property type="molecule type" value="Genomic_DNA"/>
</dbReference>
<dbReference type="Pfam" id="PF07661">
    <property type="entry name" value="MORN_2"/>
    <property type="match status" value="2"/>
</dbReference>
<dbReference type="SUPFAM" id="SSF82185">
    <property type="entry name" value="Histone H3 K4-specific methyltransferase SET7/9 N-terminal domain"/>
    <property type="match status" value="3"/>
</dbReference>
<dbReference type="Proteomes" id="UP000261223">
    <property type="component" value="Unassembled WGS sequence"/>
</dbReference>
<organism evidence="1 2">
    <name type="scientific">Bacteroides stercoris</name>
    <dbReference type="NCBI Taxonomy" id="46506"/>
    <lineage>
        <taxon>Bacteria</taxon>
        <taxon>Pseudomonadati</taxon>
        <taxon>Bacteroidota</taxon>
        <taxon>Bacteroidia</taxon>
        <taxon>Bacteroidales</taxon>
        <taxon>Bacteroidaceae</taxon>
        <taxon>Bacteroides</taxon>
    </lineage>
</organism>
<dbReference type="RefSeq" id="WP_117740944.1">
    <property type="nucleotide sequence ID" value="NZ_QSSV01000001.1"/>
</dbReference>
<dbReference type="Gene3D" id="2.20.110.10">
    <property type="entry name" value="Histone H3 K4-specific methyltransferase SET7/9 N-terminal domain"/>
    <property type="match status" value="2"/>
</dbReference>
<dbReference type="InterPro" id="IPR011652">
    <property type="entry name" value="MORN_2"/>
</dbReference>
<accession>A0A3E4UUF6</accession>
<sequence>MDKKSRILKERAMKKCVALISFLMFLPVMVQAQKEYPIEQVSAINVGDGRILFRDLKTEKTLNGDHRIIDGYHSAYIQAEFKDGFYNGKYGEYEYNKLKCDGTYKDGKKDGVFKMYDSEGRVQEEKSYKDGKLHGAHKTYFTTGKVEREVNYRNGKQDGKDMVYEWDGTLRRDHTYKDGKQVGKQFTFLKGTYELYETEYYNEYGMKDGEYSSMFTFGQPHILGHYKNDQKDGRWIEIAESGDTLSVKTYVNGREEGLHISYDRNTGARSREFYLKADRKDGLYREYNPGNGELVYEATYQHGRLHGKERRLIVTNRYDYWEISTYVNGRKTGLFESRYVKNDAVRETGEYLNGRRVGRWKMYDIDGKLEKEWEETKQYRDE</sequence>
<comment type="caution">
    <text evidence="1">The sequence shown here is derived from an EMBL/GenBank/DDBJ whole genome shotgun (WGS) entry which is preliminary data.</text>
</comment>
<name>A0A3E4UUF6_BACSE</name>
<reference evidence="1 2" key="1">
    <citation type="submission" date="2018-08" db="EMBL/GenBank/DDBJ databases">
        <title>A genome reference for cultivated species of the human gut microbiota.</title>
        <authorList>
            <person name="Zou Y."/>
            <person name="Xue W."/>
            <person name="Luo G."/>
        </authorList>
    </citation>
    <scope>NUCLEOTIDE SEQUENCE [LARGE SCALE GENOMIC DNA]</scope>
    <source>
        <strain evidence="1 2">TF03-6</strain>
    </source>
</reference>
<evidence type="ECO:0000313" key="2">
    <source>
        <dbReference type="Proteomes" id="UP000261223"/>
    </source>
</evidence>
<dbReference type="AlphaFoldDB" id="A0A3E4UUF6"/>
<evidence type="ECO:0000313" key="1">
    <source>
        <dbReference type="EMBL" id="RGM16375.1"/>
    </source>
</evidence>
<proteinExistence type="predicted"/>
<gene>
    <name evidence="1" type="ORF">DXC34_01265</name>
</gene>
<protein>
    <submittedName>
        <fullName evidence="1">Toxin-antitoxin system YwqK family antitoxin</fullName>
    </submittedName>
</protein>
<dbReference type="PANTHER" id="PTHR33706">
    <property type="entry name" value="MORN VARIANT REPEAT PROTEIN"/>
    <property type="match status" value="1"/>
</dbReference>
<dbReference type="Gene3D" id="3.90.930.1">
    <property type="match status" value="1"/>
</dbReference>
<dbReference type="PANTHER" id="PTHR33706:SF1">
    <property type="entry name" value="TPR REPEAT PROTEIN"/>
    <property type="match status" value="1"/>
</dbReference>